<dbReference type="EMBL" id="FNHL01000003">
    <property type="protein sequence ID" value="SDM79761.1"/>
    <property type="molecule type" value="Genomic_DNA"/>
</dbReference>
<feature type="compositionally biased region" description="Polar residues" evidence="1">
    <location>
        <begin position="53"/>
        <end position="70"/>
    </location>
</feature>
<evidence type="ECO:0000313" key="3">
    <source>
        <dbReference type="EMBL" id="SDM79761.1"/>
    </source>
</evidence>
<feature type="compositionally biased region" description="Low complexity" evidence="1">
    <location>
        <begin position="85"/>
        <end position="99"/>
    </location>
</feature>
<gene>
    <name evidence="3" type="ORF">SAMN04487949_2625</name>
</gene>
<sequence>MSGRLPRVGRLLAICLVLSLLIGQVSAVPVVRDVVEIPGVSTAHTNPGAEASSVGTVQSDAERGTSSTGPSDDEGARGNGKQTGGQQNDNAANDKQNGGADEKQGNTPSNSKQNSGADDKQGNTPSNSKQIDNAANDKQIANAADSKQNGGADGNQNSAANGNQDDNAADSRNDNTADSQQNDAGNGNQGNNAADSNRNDNAADGNQNDNAADNRNESARGNGRGSANESKRGVAADRRSETARDRSTVVATRGKSVGRPTQVDFRVDNATAGTGVTLDLRDVQRGPADESRAWDDVEPGVSVDRLNVTVTRDGGFTMNVTATDDRLDDAPAFDSGDGAEAAGYVRVNHSVPDADIERVEFTFRLERAKLAALDARPEAIALYRYHDGEWTELATRLEDETASEYVFVAVSPGLSDFTTGVKRPKFEMDRPSVSTTDAAAGDTVGVDVLIHNVGGADGPFHAKLVSNGAVVDERVVTVAADGSRSVRFARTLDRTGEYELHVNDVLAGTVSVDAASGRAVTGETTQAAGERETGAAETDGPGITETAAPGVGFGLGAVAVLGTLLAIRVKRR</sequence>
<name>A0A1G9W6E2_9EURY</name>
<feature type="region of interest" description="Disordered" evidence="1">
    <location>
        <begin position="145"/>
        <end position="256"/>
    </location>
</feature>
<evidence type="ECO:0000256" key="1">
    <source>
        <dbReference type="SAM" id="MobiDB-lite"/>
    </source>
</evidence>
<dbReference type="InterPro" id="IPR013783">
    <property type="entry name" value="Ig-like_fold"/>
</dbReference>
<accession>A0A1G9W6E2</accession>
<reference evidence="4" key="1">
    <citation type="submission" date="2016-10" db="EMBL/GenBank/DDBJ databases">
        <authorList>
            <person name="Varghese N."/>
            <person name="Submissions S."/>
        </authorList>
    </citation>
    <scope>NUCLEOTIDE SEQUENCE [LARGE SCALE GENOMIC DNA]</scope>
    <source>
        <strain evidence="4">CGMCC 1.10119</strain>
    </source>
</reference>
<feature type="compositionally biased region" description="Polar residues" evidence="1">
    <location>
        <begin position="105"/>
        <end position="131"/>
    </location>
</feature>
<evidence type="ECO:0000256" key="2">
    <source>
        <dbReference type="SAM" id="Phobius"/>
    </source>
</evidence>
<feature type="region of interest" description="Disordered" evidence="1">
    <location>
        <begin position="41"/>
        <end position="131"/>
    </location>
</feature>
<keyword evidence="2" id="KW-0812">Transmembrane</keyword>
<keyword evidence="2" id="KW-0472">Membrane</keyword>
<keyword evidence="4" id="KW-1185">Reference proteome</keyword>
<proteinExistence type="predicted"/>
<dbReference type="NCBIfam" id="TIGR04213">
    <property type="entry name" value="PGF_pre_PGF"/>
    <property type="match status" value="1"/>
</dbReference>
<feature type="compositionally biased region" description="Low complexity" evidence="1">
    <location>
        <begin position="178"/>
        <end position="211"/>
    </location>
</feature>
<evidence type="ECO:0000313" key="4">
    <source>
        <dbReference type="Proteomes" id="UP000199451"/>
    </source>
</evidence>
<keyword evidence="2" id="KW-1133">Transmembrane helix</keyword>
<dbReference type="STRING" id="660521.SAMN04487949_2625"/>
<dbReference type="Gene3D" id="2.60.40.10">
    <property type="entry name" value="Immunoglobulins"/>
    <property type="match status" value="1"/>
</dbReference>
<dbReference type="AlphaFoldDB" id="A0A1G9W6E2"/>
<feature type="region of interest" description="Disordered" evidence="1">
    <location>
        <begin position="517"/>
        <end position="545"/>
    </location>
</feature>
<dbReference type="Proteomes" id="UP000199451">
    <property type="component" value="Unassembled WGS sequence"/>
</dbReference>
<organism evidence="3 4">
    <name type="scientific">Halogranum gelatinilyticum</name>
    <dbReference type="NCBI Taxonomy" id="660521"/>
    <lineage>
        <taxon>Archaea</taxon>
        <taxon>Methanobacteriati</taxon>
        <taxon>Methanobacteriota</taxon>
        <taxon>Stenosarchaea group</taxon>
        <taxon>Halobacteria</taxon>
        <taxon>Halobacteriales</taxon>
        <taxon>Haloferacaceae</taxon>
    </lineage>
</organism>
<feature type="compositionally biased region" description="Basic and acidic residues" evidence="1">
    <location>
        <begin position="229"/>
        <end position="247"/>
    </location>
</feature>
<protein>
    <submittedName>
        <fullName evidence="3">PGF-pre-PGF domain-containing protein</fullName>
    </submittedName>
</protein>
<feature type="compositionally biased region" description="Low complexity" evidence="1">
    <location>
        <begin position="148"/>
        <end position="166"/>
    </location>
</feature>
<feature type="transmembrane region" description="Helical" evidence="2">
    <location>
        <begin position="547"/>
        <end position="567"/>
    </location>
</feature>
<dbReference type="InterPro" id="IPR026453">
    <property type="entry name" value="PGF_pre_PGF"/>
</dbReference>